<proteinExistence type="predicted"/>
<gene>
    <name evidence="1" type="ORF">GALL_31360</name>
</gene>
<reference evidence="1" key="1">
    <citation type="submission" date="2016-10" db="EMBL/GenBank/DDBJ databases">
        <title>Sequence of Gallionella enrichment culture.</title>
        <authorList>
            <person name="Poehlein A."/>
            <person name="Muehling M."/>
            <person name="Daniel R."/>
        </authorList>
    </citation>
    <scope>NUCLEOTIDE SEQUENCE</scope>
</reference>
<dbReference type="AlphaFoldDB" id="A0A1J5T8H1"/>
<dbReference type="EMBL" id="MLJW01000007">
    <property type="protein sequence ID" value="OIR16411.1"/>
    <property type="molecule type" value="Genomic_DNA"/>
</dbReference>
<protein>
    <submittedName>
        <fullName evidence="1">Uncharacterized protein</fullName>
    </submittedName>
</protein>
<sequence>MSAGNVRLLPDMGGMTVSMTNQIVLSGTGESLPVMRHVRNEYLAPAKFQRRFLSVISKLSVGFRHHAVQCRDIPNIVAMYGMDRNTQLDRSAQGIDADQVTTVDDRLCPGSLCFYNSLHKGI</sequence>
<name>A0A1J5T8H1_9ZZZZ</name>
<accession>A0A1J5T8H1</accession>
<comment type="caution">
    <text evidence="1">The sequence shown here is derived from an EMBL/GenBank/DDBJ whole genome shotgun (WGS) entry which is preliminary data.</text>
</comment>
<organism evidence="1">
    <name type="scientific">mine drainage metagenome</name>
    <dbReference type="NCBI Taxonomy" id="410659"/>
    <lineage>
        <taxon>unclassified sequences</taxon>
        <taxon>metagenomes</taxon>
        <taxon>ecological metagenomes</taxon>
    </lineage>
</organism>
<evidence type="ECO:0000313" key="1">
    <source>
        <dbReference type="EMBL" id="OIR16411.1"/>
    </source>
</evidence>